<dbReference type="HAMAP" id="MF_00138">
    <property type="entry name" value="GARS"/>
    <property type="match status" value="1"/>
</dbReference>
<keyword evidence="8 18" id="KW-0547">Nucleotide-binding</keyword>
<evidence type="ECO:0000256" key="14">
    <source>
        <dbReference type="ARBA" id="ARBA00042242"/>
    </source>
</evidence>
<dbReference type="GO" id="GO:0046872">
    <property type="term" value="F:metal ion binding"/>
    <property type="evidence" value="ECO:0007669"/>
    <property type="project" value="UniProtKB-KW"/>
</dbReference>
<dbReference type="GO" id="GO:0004637">
    <property type="term" value="F:phosphoribosylamine-glycine ligase activity"/>
    <property type="evidence" value="ECO:0007669"/>
    <property type="project" value="UniProtKB-UniRule"/>
</dbReference>
<dbReference type="FunFam" id="3.90.600.10:FF:000001">
    <property type="entry name" value="Trifunctional purine biosynthetic protein adenosine-3"/>
    <property type="match status" value="1"/>
</dbReference>
<evidence type="ECO:0000256" key="8">
    <source>
        <dbReference type="ARBA" id="ARBA00022741"/>
    </source>
</evidence>
<keyword evidence="7" id="KW-0479">Metal-binding</keyword>
<dbReference type="InterPro" id="IPR020562">
    <property type="entry name" value="PRibGlycinamide_synth_N"/>
</dbReference>
<evidence type="ECO:0000256" key="7">
    <source>
        <dbReference type="ARBA" id="ARBA00022723"/>
    </source>
</evidence>
<dbReference type="eggNOG" id="COG0151">
    <property type="taxonomic scope" value="Bacteria"/>
</dbReference>
<comment type="similarity">
    <text evidence="13 17">Belongs to the GARS family.</text>
</comment>
<evidence type="ECO:0000256" key="11">
    <source>
        <dbReference type="ARBA" id="ARBA00022842"/>
    </source>
</evidence>
<evidence type="ECO:0000256" key="6">
    <source>
        <dbReference type="ARBA" id="ARBA00022598"/>
    </source>
</evidence>
<dbReference type="Pfam" id="PF02843">
    <property type="entry name" value="GARS_C"/>
    <property type="match status" value="1"/>
</dbReference>
<keyword evidence="11" id="KW-0460">Magnesium</keyword>
<dbReference type="PANTHER" id="PTHR43472:SF1">
    <property type="entry name" value="PHOSPHORIBOSYLAMINE--GLYCINE LIGASE, CHLOROPLASTIC"/>
    <property type="match status" value="1"/>
</dbReference>
<dbReference type="InterPro" id="IPR016185">
    <property type="entry name" value="PreATP-grasp_dom_sf"/>
</dbReference>
<keyword evidence="12" id="KW-0464">Manganese</keyword>
<name>A0A172WKU3_STUST</name>
<dbReference type="PANTHER" id="PTHR43472">
    <property type="entry name" value="PHOSPHORIBOSYLAMINE--GLYCINE LIGASE"/>
    <property type="match status" value="1"/>
</dbReference>
<keyword evidence="6 17" id="KW-0436">Ligase</keyword>
<gene>
    <name evidence="17" type="primary">purD</name>
    <name evidence="20" type="ORF">PS273GM_02450</name>
</gene>
<evidence type="ECO:0000256" key="18">
    <source>
        <dbReference type="PROSITE-ProRule" id="PRU00409"/>
    </source>
</evidence>
<evidence type="ECO:0000259" key="19">
    <source>
        <dbReference type="PROSITE" id="PS50975"/>
    </source>
</evidence>
<dbReference type="InterPro" id="IPR020561">
    <property type="entry name" value="PRibGlycinamid_synth_ATP-grasp"/>
</dbReference>
<dbReference type="InterPro" id="IPR011054">
    <property type="entry name" value="Rudment_hybrid_motif"/>
</dbReference>
<dbReference type="FunFam" id="3.40.50.20:FF:000006">
    <property type="entry name" value="Phosphoribosylamine--glycine ligase, chloroplastic"/>
    <property type="match status" value="1"/>
</dbReference>
<dbReference type="PROSITE" id="PS00184">
    <property type="entry name" value="GARS"/>
    <property type="match status" value="1"/>
</dbReference>
<dbReference type="SUPFAM" id="SSF56059">
    <property type="entry name" value="Glutathione synthetase ATP-binding domain-like"/>
    <property type="match status" value="1"/>
</dbReference>
<dbReference type="InterPro" id="IPR020560">
    <property type="entry name" value="PRibGlycinamide_synth_C-dom"/>
</dbReference>
<evidence type="ECO:0000256" key="4">
    <source>
        <dbReference type="ARBA" id="ARBA00013255"/>
    </source>
</evidence>
<dbReference type="SMART" id="SM01210">
    <property type="entry name" value="GARS_C"/>
    <property type="match status" value="1"/>
</dbReference>
<comment type="cofactor">
    <cofactor evidence="1">
        <name>Mn(2+)</name>
        <dbReference type="ChEBI" id="CHEBI:29035"/>
    </cofactor>
</comment>
<dbReference type="Gene3D" id="3.90.600.10">
    <property type="entry name" value="Phosphoribosylglycinamide synthetase, C-terminal domain"/>
    <property type="match status" value="1"/>
</dbReference>
<evidence type="ECO:0000256" key="10">
    <source>
        <dbReference type="ARBA" id="ARBA00022840"/>
    </source>
</evidence>
<dbReference type="InterPro" id="IPR000115">
    <property type="entry name" value="PRibGlycinamide_synth"/>
</dbReference>
<dbReference type="FunFam" id="3.30.1490.20:FF:000006">
    <property type="entry name" value="phosphoribosylamine--glycine ligase, chloroplastic-like"/>
    <property type="match status" value="1"/>
</dbReference>
<dbReference type="EC" id="6.3.4.13" evidence="4 17"/>
<dbReference type="SMART" id="SM01209">
    <property type="entry name" value="GARS_A"/>
    <property type="match status" value="1"/>
</dbReference>
<dbReference type="Gene3D" id="3.30.1490.20">
    <property type="entry name" value="ATP-grasp fold, A domain"/>
    <property type="match status" value="1"/>
</dbReference>
<evidence type="ECO:0000256" key="1">
    <source>
        <dbReference type="ARBA" id="ARBA00001936"/>
    </source>
</evidence>
<dbReference type="InterPro" id="IPR011761">
    <property type="entry name" value="ATP-grasp"/>
</dbReference>
<dbReference type="UniPathway" id="UPA00074">
    <property type="reaction ID" value="UER00125"/>
</dbReference>
<evidence type="ECO:0000256" key="13">
    <source>
        <dbReference type="ARBA" id="ARBA00038345"/>
    </source>
</evidence>
<dbReference type="NCBIfam" id="TIGR00877">
    <property type="entry name" value="purD"/>
    <property type="match status" value="1"/>
</dbReference>
<comment type="catalytic activity">
    <reaction evidence="17">
        <text>5-phospho-beta-D-ribosylamine + glycine + ATP = N(1)-(5-phospho-beta-D-ribosyl)glycinamide + ADP + phosphate + H(+)</text>
        <dbReference type="Rhea" id="RHEA:17453"/>
        <dbReference type="ChEBI" id="CHEBI:15378"/>
        <dbReference type="ChEBI" id="CHEBI:30616"/>
        <dbReference type="ChEBI" id="CHEBI:43474"/>
        <dbReference type="ChEBI" id="CHEBI:57305"/>
        <dbReference type="ChEBI" id="CHEBI:58681"/>
        <dbReference type="ChEBI" id="CHEBI:143788"/>
        <dbReference type="ChEBI" id="CHEBI:456216"/>
        <dbReference type="EC" id="6.3.4.13"/>
    </reaction>
</comment>
<keyword evidence="10 18" id="KW-0067">ATP-binding</keyword>
<evidence type="ECO:0000256" key="12">
    <source>
        <dbReference type="ARBA" id="ARBA00023211"/>
    </source>
</evidence>
<feature type="domain" description="ATP-grasp" evidence="19">
    <location>
        <begin position="108"/>
        <end position="315"/>
    </location>
</feature>
<dbReference type="OrthoDB" id="9807240at2"/>
<dbReference type="SUPFAM" id="SSF51246">
    <property type="entry name" value="Rudiment single hybrid motif"/>
    <property type="match status" value="1"/>
</dbReference>
<dbReference type="GO" id="GO:0009113">
    <property type="term" value="P:purine nucleobase biosynthetic process"/>
    <property type="evidence" value="ECO:0007669"/>
    <property type="project" value="InterPro"/>
</dbReference>
<keyword evidence="9 17" id="KW-0658">Purine biosynthesis</keyword>
<evidence type="ECO:0000256" key="2">
    <source>
        <dbReference type="ARBA" id="ARBA00001946"/>
    </source>
</evidence>
<reference evidence="20 21" key="1">
    <citation type="submission" date="2016-05" db="EMBL/GenBank/DDBJ databases">
        <title>Genome sequence of Pseudomonas stutzeri 273 and identification of the exopolysaccharide biosynthesis locus.</title>
        <authorList>
            <person name="Wu S."/>
            <person name="Sun C."/>
        </authorList>
    </citation>
    <scope>NUCLEOTIDE SEQUENCE [LARGE SCALE GENOMIC DNA]</scope>
    <source>
        <strain evidence="20 21">273</strain>
    </source>
</reference>
<comment type="cofactor">
    <cofactor evidence="2">
        <name>Mg(2+)</name>
        <dbReference type="ChEBI" id="CHEBI:18420"/>
    </cofactor>
</comment>
<dbReference type="Gene3D" id="3.40.50.20">
    <property type="match status" value="1"/>
</dbReference>
<evidence type="ECO:0000256" key="9">
    <source>
        <dbReference type="ARBA" id="ARBA00022755"/>
    </source>
</evidence>
<dbReference type="EMBL" id="CP015641">
    <property type="protein sequence ID" value="ANF24083.1"/>
    <property type="molecule type" value="Genomic_DNA"/>
</dbReference>
<evidence type="ECO:0000256" key="16">
    <source>
        <dbReference type="ARBA" id="ARBA00079592"/>
    </source>
</evidence>
<organism evidence="20 21">
    <name type="scientific">Stutzerimonas stutzeri</name>
    <name type="common">Pseudomonas stutzeri</name>
    <dbReference type="NCBI Taxonomy" id="316"/>
    <lineage>
        <taxon>Bacteria</taxon>
        <taxon>Pseudomonadati</taxon>
        <taxon>Pseudomonadota</taxon>
        <taxon>Gammaproteobacteria</taxon>
        <taxon>Pseudomonadales</taxon>
        <taxon>Pseudomonadaceae</taxon>
        <taxon>Stutzerimonas</taxon>
    </lineage>
</organism>
<dbReference type="Pfam" id="PF01071">
    <property type="entry name" value="GARS_A"/>
    <property type="match status" value="1"/>
</dbReference>
<dbReference type="Pfam" id="PF02844">
    <property type="entry name" value="GARS_N"/>
    <property type="match status" value="1"/>
</dbReference>
<evidence type="ECO:0000256" key="15">
    <source>
        <dbReference type="ARBA" id="ARBA00042864"/>
    </source>
</evidence>
<dbReference type="SUPFAM" id="SSF52440">
    <property type="entry name" value="PreATP-grasp domain"/>
    <property type="match status" value="1"/>
</dbReference>
<protein>
    <recommendedName>
        <fullName evidence="5 17">Phosphoribosylamine--glycine ligase</fullName>
        <ecNumber evidence="4 17">6.3.4.13</ecNumber>
    </recommendedName>
    <alternativeName>
        <fullName evidence="16 17">GARS</fullName>
    </alternativeName>
    <alternativeName>
        <fullName evidence="14 17">Glycinamide ribonucleotide synthetase</fullName>
    </alternativeName>
    <alternativeName>
        <fullName evidence="15 17">Phosphoribosylglycinamide synthetase</fullName>
    </alternativeName>
</protein>
<evidence type="ECO:0000256" key="17">
    <source>
        <dbReference type="HAMAP-Rule" id="MF_00138"/>
    </source>
</evidence>
<dbReference type="InterPro" id="IPR020559">
    <property type="entry name" value="PRibGlycinamide_synth_CS"/>
</dbReference>
<dbReference type="RefSeq" id="WP_064480498.1">
    <property type="nucleotide sequence ID" value="NZ_CP015641.1"/>
</dbReference>
<dbReference type="InterPro" id="IPR013815">
    <property type="entry name" value="ATP_grasp_subdomain_1"/>
</dbReference>
<dbReference type="Gene3D" id="3.30.470.20">
    <property type="entry name" value="ATP-grasp fold, B domain"/>
    <property type="match status" value="1"/>
</dbReference>
<comment type="pathway">
    <text evidence="3 17">Purine metabolism; IMP biosynthesis via de novo pathway; N(1)-(5-phospho-D-ribosyl)glycinamide from 5-phospho-alpha-D-ribose 1-diphosphate: step 2/2.</text>
</comment>
<dbReference type="PROSITE" id="PS50975">
    <property type="entry name" value="ATP_GRASP"/>
    <property type="match status" value="1"/>
</dbReference>
<dbReference type="GO" id="GO:0005524">
    <property type="term" value="F:ATP binding"/>
    <property type="evidence" value="ECO:0007669"/>
    <property type="project" value="UniProtKB-UniRule"/>
</dbReference>
<evidence type="ECO:0000313" key="20">
    <source>
        <dbReference type="EMBL" id="ANF24083.1"/>
    </source>
</evidence>
<dbReference type="FunFam" id="3.30.470.20:FF:000031">
    <property type="entry name" value="Phosphoribosylamine--glycine ligase"/>
    <property type="match status" value="1"/>
</dbReference>
<evidence type="ECO:0000256" key="5">
    <source>
        <dbReference type="ARBA" id="ARBA00020605"/>
    </source>
</evidence>
<dbReference type="GO" id="GO:0006189">
    <property type="term" value="P:'de novo' IMP biosynthetic process"/>
    <property type="evidence" value="ECO:0007669"/>
    <property type="project" value="UniProtKB-UniRule"/>
</dbReference>
<proteinExistence type="inferred from homology"/>
<accession>A0A172WKU3</accession>
<dbReference type="AlphaFoldDB" id="A0A172WKU3"/>
<evidence type="ECO:0000256" key="3">
    <source>
        <dbReference type="ARBA" id="ARBA00005174"/>
    </source>
</evidence>
<evidence type="ECO:0000313" key="21">
    <source>
        <dbReference type="Proteomes" id="UP000077787"/>
    </source>
</evidence>
<sequence>MNVLIIGSGGREHALAWKVAQDPRVEKVFVAPGNAGTATEAKCENVAIDVLAIEQLADFAEQNVQLTIVGPEAPLVKGVVDLFRSRGLDCFGPTAAAAQLEGSKAFTKDFLSRHNIPTADYQNFTEVQPALAYLQEKGAPIVIKADGLAAGKGVIVAMTLAEAEEAVRDMLSGNAFGDAGARVVIEEFLDGEEASFIVMVDGTNVLPMATSQDHKRVGDGDTGPNTGGMGAYSPAPVVTADVHQRVMDEVIWPTVKGMAAEGNVYTGFLYAGLMIDRNGAPKVIEFNCRFGDPETQPIMLRLQSSLVLLVEAALAKALNKIEAQWDPRPSLGVVLAAGGYPGDYSKGAAIRGLDAAAQLEGKVFHAGTVLVDGAVTTAGGRVLCATALGDTVSAAQQNAYALAARIEWDGHFYRHDIGYRAIAREQGGS</sequence>
<dbReference type="InterPro" id="IPR037123">
    <property type="entry name" value="PRibGlycinamide_synth_C_sf"/>
</dbReference>
<dbReference type="Proteomes" id="UP000077787">
    <property type="component" value="Chromosome"/>
</dbReference>